<keyword evidence="2" id="KW-0812">Transmembrane</keyword>
<proteinExistence type="predicted"/>
<feature type="transmembrane region" description="Helical" evidence="2">
    <location>
        <begin position="15"/>
        <end position="35"/>
    </location>
</feature>
<dbReference type="Proteomes" id="UP001223144">
    <property type="component" value="Unassembled WGS sequence"/>
</dbReference>
<keyword evidence="2" id="KW-0472">Membrane</keyword>
<keyword evidence="6" id="KW-1185">Reference proteome</keyword>
<dbReference type="PANTHER" id="PTHR33371">
    <property type="entry name" value="INTERMEMBRANE PHOSPHOLIPID TRANSPORT SYSTEM BINDING PROTEIN MLAD-RELATED"/>
    <property type="match status" value="1"/>
</dbReference>
<dbReference type="EMBL" id="JARWBG010000022">
    <property type="protein sequence ID" value="MDH2390891.1"/>
    <property type="molecule type" value="Genomic_DNA"/>
</dbReference>
<feature type="domain" description="Mammalian cell entry C-terminal" evidence="4">
    <location>
        <begin position="163"/>
        <end position="378"/>
    </location>
</feature>
<dbReference type="InterPro" id="IPR003399">
    <property type="entry name" value="Mce/MlaD"/>
</dbReference>
<feature type="region of interest" description="Disordered" evidence="1">
    <location>
        <begin position="364"/>
        <end position="420"/>
    </location>
</feature>
<organism evidence="5 6">
    <name type="scientific">Streptomyces chengmaiensis</name>
    <dbReference type="NCBI Taxonomy" id="3040919"/>
    <lineage>
        <taxon>Bacteria</taxon>
        <taxon>Bacillati</taxon>
        <taxon>Actinomycetota</taxon>
        <taxon>Actinomycetes</taxon>
        <taxon>Kitasatosporales</taxon>
        <taxon>Streptomycetaceae</taxon>
        <taxon>Streptomyces</taxon>
    </lineage>
</organism>
<evidence type="ECO:0000313" key="6">
    <source>
        <dbReference type="Proteomes" id="UP001223144"/>
    </source>
</evidence>
<dbReference type="Pfam" id="PF02470">
    <property type="entry name" value="MlaD"/>
    <property type="match status" value="1"/>
</dbReference>
<dbReference type="Pfam" id="PF11887">
    <property type="entry name" value="Mce4_CUP1"/>
    <property type="match status" value="1"/>
</dbReference>
<comment type="caution">
    <text evidence="5">The sequence shown here is derived from an EMBL/GenBank/DDBJ whole genome shotgun (WGS) entry which is preliminary data.</text>
</comment>
<evidence type="ECO:0000259" key="3">
    <source>
        <dbReference type="Pfam" id="PF02470"/>
    </source>
</evidence>
<dbReference type="InterPro" id="IPR024516">
    <property type="entry name" value="Mce_C"/>
</dbReference>
<evidence type="ECO:0000259" key="4">
    <source>
        <dbReference type="Pfam" id="PF11887"/>
    </source>
</evidence>
<dbReference type="PANTHER" id="PTHR33371:SF19">
    <property type="entry name" value="MCE-FAMILY PROTEIN MCE4A"/>
    <property type="match status" value="1"/>
</dbReference>
<sequence>MTGLPTLGRTVRLRLYGVVFLAVIALLLSLTVAVYQQVFTPVVRITLEAGTLGNQLEPRADVKLRGLLVGEVREVRADGEKATLGIALKPEHVPLIPADVHARLLPKTLFGEKYVDLVIPEKSASQGTQGSQEKSASQGTQGSQGKSASARSAPGKSWKSAVRHIRAGDVITQDRTTVGMEIQQLMNDLLPLLRTVQPGKLNATLSAFATALEGRGDAIGDNLVRLEDYLHRLNPHMPSLQEDISRFADVAEVYRDAAPDLLRILRNTLTTSVTLVEQEDRLAALLTATATAAGTAETLLDENRERLITLGRVSRPTLALFARYSPQYPCLLAGLVRQEAASEQAFRGGKMRITLEVVHPRAPYRSGEEPRYAERSGPNCRGLPHPHVPAPPTKLDDGTWQTGSGGGGPHGPGLAVSGTPAEQHAVASLVAPVMGVPADEVPAVTTLLFGPMARGTAVSVA</sequence>
<gene>
    <name evidence="5" type="ORF">QCN29_19265</name>
</gene>
<evidence type="ECO:0000313" key="5">
    <source>
        <dbReference type="EMBL" id="MDH2390891.1"/>
    </source>
</evidence>
<feature type="domain" description="Mce/MlaD" evidence="3">
    <location>
        <begin position="43"/>
        <end position="117"/>
    </location>
</feature>
<keyword evidence="2" id="KW-1133">Transmembrane helix</keyword>
<dbReference type="InterPro" id="IPR052336">
    <property type="entry name" value="MlaD_Phospholipid_Transporter"/>
</dbReference>
<evidence type="ECO:0000256" key="1">
    <source>
        <dbReference type="SAM" id="MobiDB-lite"/>
    </source>
</evidence>
<reference evidence="5 6" key="1">
    <citation type="submission" date="2023-04" db="EMBL/GenBank/DDBJ databases">
        <title>Streptomyces chengmaiensis sp. nov. isolated from the stem of mangrove plant in Hainan.</title>
        <authorList>
            <person name="Huang X."/>
            <person name="Zhou S."/>
            <person name="Chu X."/>
            <person name="Xie Y."/>
            <person name="Lin Y."/>
        </authorList>
    </citation>
    <scope>NUCLEOTIDE SEQUENCE [LARGE SCALE GENOMIC DNA]</scope>
    <source>
        <strain evidence="5 6">HNM0663</strain>
    </source>
</reference>
<dbReference type="RefSeq" id="WP_279929556.1">
    <property type="nucleotide sequence ID" value="NZ_JARWBG010000022.1"/>
</dbReference>
<feature type="compositionally biased region" description="Polar residues" evidence="1">
    <location>
        <begin position="125"/>
        <end position="150"/>
    </location>
</feature>
<name>A0ABT6HQB2_9ACTN</name>
<protein>
    <submittedName>
        <fullName evidence="5">MCE family protein</fullName>
    </submittedName>
</protein>
<accession>A0ABT6HQB2</accession>
<evidence type="ECO:0000256" key="2">
    <source>
        <dbReference type="SAM" id="Phobius"/>
    </source>
</evidence>
<feature type="region of interest" description="Disordered" evidence="1">
    <location>
        <begin position="125"/>
        <end position="161"/>
    </location>
</feature>